<dbReference type="InterPro" id="IPR005548">
    <property type="entry name" value="Cell_div_FtsQ/DivIB_C"/>
</dbReference>
<dbReference type="Pfam" id="PF08478">
    <property type="entry name" value="POTRA_1"/>
    <property type="match status" value="1"/>
</dbReference>
<dbReference type="STRING" id="1802583.A2311_06025"/>
<protein>
    <submittedName>
        <fullName evidence="9">Uncharacterized protein</fullName>
    </submittedName>
</protein>
<keyword evidence="5" id="KW-1133">Transmembrane helix</keyword>
<dbReference type="EMBL" id="MEUF01000035">
    <property type="protein sequence ID" value="OGC35075.1"/>
    <property type="molecule type" value="Genomic_DNA"/>
</dbReference>
<keyword evidence="4" id="KW-0812">Transmembrane</keyword>
<evidence type="ECO:0000259" key="8">
    <source>
        <dbReference type="Pfam" id="PF08478"/>
    </source>
</evidence>
<feature type="domain" description="POTRA" evidence="8">
    <location>
        <begin position="2"/>
        <end position="57"/>
    </location>
</feature>
<evidence type="ECO:0000313" key="9">
    <source>
        <dbReference type="EMBL" id="OGC35075.1"/>
    </source>
</evidence>
<evidence type="ECO:0000256" key="6">
    <source>
        <dbReference type="ARBA" id="ARBA00023306"/>
    </source>
</evidence>
<evidence type="ECO:0000256" key="5">
    <source>
        <dbReference type="ARBA" id="ARBA00022989"/>
    </source>
</evidence>
<evidence type="ECO:0000256" key="2">
    <source>
        <dbReference type="ARBA" id="ARBA00022519"/>
    </source>
</evidence>
<evidence type="ECO:0000256" key="4">
    <source>
        <dbReference type="ARBA" id="ARBA00022692"/>
    </source>
</evidence>
<keyword evidence="2" id="KW-0997">Cell inner membrane</keyword>
<keyword evidence="6" id="KW-0131">Cell cycle</keyword>
<accession>A0A1F4TQT0</accession>
<feature type="non-terminal residue" evidence="9">
    <location>
        <position position="1"/>
    </location>
</feature>
<dbReference type="PANTHER" id="PTHR35851">
    <property type="entry name" value="CELL DIVISION PROTEIN FTSQ"/>
    <property type="match status" value="1"/>
</dbReference>
<dbReference type="PANTHER" id="PTHR35851:SF1">
    <property type="entry name" value="CELL DIVISION PROTEIN FTSQ"/>
    <property type="match status" value="1"/>
</dbReference>
<keyword evidence="5" id="KW-0472">Membrane</keyword>
<keyword evidence="1" id="KW-1003">Cell membrane</keyword>
<keyword evidence="3" id="KW-0132">Cell division</keyword>
<organism evidence="9 10">
    <name type="scientific">candidate division WOR-1 bacterium RIFOXYB2_FULL_48_7</name>
    <dbReference type="NCBI Taxonomy" id="1802583"/>
    <lineage>
        <taxon>Bacteria</taxon>
        <taxon>Bacillati</taxon>
        <taxon>Saganbacteria</taxon>
    </lineage>
</organism>
<dbReference type="InterPro" id="IPR026579">
    <property type="entry name" value="FtsQ"/>
</dbReference>
<dbReference type="AlphaFoldDB" id="A0A1F4TQT0"/>
<dbReference type="Gene3D" id="3.10.20.310">
    <property type="entry name" value="membrane protein fhac"/>
    <property type="match status" value="1"/>
</dbReference>
<proteinExistence type="predicted"/>
<sequence>ILSPDELKALSTVPIGENIFFANLSRTRQNLSRVVAIKSLHVWRIPPSTILIKISERTPMAVLVTKGRSAIIDDDGYILNKISGLTLNIPNVTDLPVFSGFSSKEVNGADRIDPKITKLIKDLMEELAPLLGNRQLQLDTGGMRNISFLLNDILRVKIGRNEAIKTKMAVFKRLLPVIEGRWILVEYIDVRYPDVPVIKYK</sequence>
<dbReference type="GO" id="GO:0090529">
    <property type="term" value="P:cell septum assembly"/>
    <property type="evidence" value="ECO:0007669"/>
    <property type="project" value="InterPro"/>
</dbReference>
<dbReference type="Pfam" id="PF03799">
    <property type="entry name" value="FtsQ_DivIB_C"/>
    <property type="match status" value="1"/>
</dbReference>
<evidence type="ECO:0000256" key="3">
    <source>
        <dbReference type="ARBA" id="ARBA00022618"/>
    </source>
</evidence>
<evidence type="ECO:0000259" key="7">
    <source>
        <dbReference type="Pfam" id="PF03799"/>
    </source>
</evidence>
<comment type="caution">
    <text evidence="9">The sequence shown here is derived from an EMBL/GenBank/DDBJ whole genome shotgun (WGS) entry which is preliminary data.</text>
</comment>
<feature type="domain" description="Cell division protein FtsQ/DivIB C-terminal" evidence="7">
    <location>
        <begin position="64"/>
        <end position="191"/>
    </location>
</feature>
<name>A0A1F4TQT0_UNCSA</name>
<gene>
    <name evidence="9" type="ORF">A2311_06025</name>
</gene>
<dbReference type="InterPro" id="IPR013685">
    <property type="entry name" value="POTRA_FtsQ_type"/>
</dbReference>
<dbReference type="Proteomes" id="UP000178951">
    <property type="component" value="Unassembled WGS sequence"/>
</dbReference>
<evidence type="ECO:0000256" key="1">
    <source>
        <dbReference type="ARBA" id="ARBA00022475"/>
    </source>
</evidence>
<evidence type="ECO:0000313" key="10">
    <source>
        <dbReference type="Proteomes" id="UP000178951"/>
    </source>
</evidence>
<reference evidence="9 10" key="1">
    <citation type="journal article" date="2016" name="Nat. Commun.">
        <title>Thousands of microbial genomes shed light on interconnected biogeochemical processes in an aquifer system.</title>
        <authorList>
            <person name="Anantharaman K."/>
            <person name="Brown C.T."/>
            <person name="Hug L.A."/>
            <person name="Sharon I."/>
            <person name="Castelle C.J."/>
            <person name="Probst A.J."/>
            <person name="Thomas B.C."/>
            <person name="Singh A."/>
            <person name="Wilkins M.J."/>
            <person name="Karaoz U."/>
            <person name="Brodie E.L."/>
            <person name="Williams K.H."/>
            <person name="Hubbard S.S."/>
            <person name="Banfield J.F."/>
        </authorList>
    </citation>
    <scope>NUCLEOTIDE SEQUENCE [LARGE SCALE GENOMIC DNA]</scope>
</reference>